<sequence length="176" mass="18702">MKPISAAAFLLALASAASLAGAASKPHEHGVVKLDVAVEGENLSVAMEAPLDIVLGFERAPRTDSERRAAADVLSRLREGAALFSPDAAAQCRRVRSDVRAGVLEAGARHPANTEHADLDATYEYRCAQPGSLRTLDVGLFDAFKRIQRVDVQVAGPGGQAKATLQRPARVINIRR</sequence>
<gene>
    <name evidence="2" type="ORF">HQN59_13030</name>
</gene>
<protein>
    <submittedName>
        <fullName evidence="2">DUF2796 domain-containing protein</fullName>
    </submittedName>
</protein>
<dbReference type="InterPro" id="IPR021253">
    <property type="entry name" value="ZrgA-like"/>
</dbReference>
<evidence type="ECO:0000313" key="2">
    <source>
        <dbReference type="EMBL" id="NUZ06686.1"/>
    </source>
</evidence>
<dbReference type="AlphaFoldDB" id="A0A7Y6NP47"/>
<reference evidence="2 3" key="1">
    <citation type="submission" date="2020-06" db="EMBL/GenBank/DDBJ databases">
        <title>Schlegella sp. ID0723 isolated from air conditioner.</title>
        <authorList>
            <person name="Kim D.Y."/>
            <person name="Kim D.-U."/>
        </authorList>
    </citation>
    <scope>NUCLEOTIDE SEQUENCE [LARGE SCALE GENOMIC DNA]</scope>
    <source>
        <strain evidence="2 3">ID0723</strain>
    </source>
</reference>
<keyword evidence="3" id="KW-1185">Reference proteome</keyword>
<feature type="signal peptide" evidence="1">
    <location>
        <begin position="1"/>
        <end position="22"/>
    </location>
</feature>
<proteinExistence type="predicted"/>
<dbReference type="EMBL" id="JABWMJ010000005">
    <property type="protein sequence ID" value="NUZ06686.1"/>
    <property type="molecule type" value="Genomic_DNA"/>
</dbReference>
<evidence type="ECO:0000256" key="1">
    <source>
        <dbReference type="SAM" id="SignalP"/>
    </source>
</evidence>
<evidence type="ECO:0000313" key="3">
    <source>
        <dbReference type="Proteomes" id="UP000529637"/>
    </source>
</evidence>
<dbReference type="RefSeq" id="WP_176069525.1">
    <property type="nucleotide sequence ID" value="NZ_JABWMJ010000005.1"/>
</dbReference>
<name>A0A7Y6NP47_9BURK</name>
<keyword evidence="1" id="KW-0732">Signal</keyword>
<feature type="chain" id="PRO_5031225116" evidence="1">
    <location>
        <begin position="23"/>
        <end position="176"/>
    </location>
</feature>
<comment type="caution">
    <text evidence="2">The sequence shown here is derived from an EMBL/GenBank/DDBJ whole genome shotgun (WGS) entry which is preliminary data.</text>
</comment>
<accession>A0A7Y6NP47</accession>
<organism evidence="2 3">
    <name type="scientific">Piscinibacter koreensis</name>
    <dbReference type="NCBI Taxonomy" id="2742824"/>
    <lineage>
        <taxon>Bacteria</taxon>
        <taxon>Pseudomonadati</taxon>
        <taxon>Pseudomonadota</taxon>
        <taxon>Betaproteobacteria</taxon>
        <taxon>Burkholderiales</taxon>
        <taxon>Sphaerotilaceae</taxon>
        <taxon>Piscinibacter</taxon>
    </lineage>
</organism>
<dbReference type="Pfam" id="PF10986">
    <property type="entry name" value="ZrgA"/>
    <property type="match status" value="1"/>
</dbReference>
<dbReference type="Proteomes" id="UP000529637">
    <property type="component" value="Unassembled WGS sequence"/>
</dbReference>